<protein>
    <submittedName>
        <fullName evidence="1">Uncharacterized protein</fullName>
    </submittedName>
</protein>
<evidence type="ECO:0000313" key="1">
    <source>
        <dbReference type="EMBL" id="KAF5329628.1"/>
    </source>
</evidence>
<comment type="caution">
    <text evidence="1">The sequence shown here is derived from an EMBL/GenBank/DDBJ whole genome shotgun (WGS) entry which is preliminary data.</text>
</comment>
<gene>
    <name evidence="1" type="ORF">D9619_009460</name>
</gene>
<evidence type="ECO:0000313" key="2">
    <source>
        <dbReference type="Proteomes" id="UP000567179"/>
    </source>
</evidence>
<dbReference type="Proteomes" id="UP000567179">
    <property type="component" value="Unassembled WGS sequence"/>
</dbReference>
<proteinExistence type="predicted"/>
<dbReference type="AlphaFoldDB" id="A0A8H5BUM8"/>
<reference evidence="1 2" key="1">
    <citation type="journal article" date="2020" name="ISME J.">
        <title>Uncovering the hidden diversity of litter-decomposition mechanisms in mushroom-forming fungi.</title>
        <authorList>
            <person name="Floudas D."/>
            <person name="Bentzer J."/>
            <person name="Ahren D."/>
            <person name="Johansson T."/>
            <person name="Persson P."/>
            <person name="Tunlid A."/>
        </authorList>
    </citation>
    <scope>NUCLEOTIDE SEQUENCE [LARGE SCALE GENOMIC DNA]</scope>
    <source>
        <strain evidence="1 2">CBS 101986</strain>
    </source>
</reference>
<keyword evidence="2" id="KW-1185">Reference proteome</keyword>
<dbReference type="EMBL" id="JAACJJ010000002">
    <property type="protein sequence ID" value="KAF5329628.1"/>
    <property type="molecule type" value="Genomic_DNA"/>
</dbReference>
<accession>A0A8H5BUM8</accession>
<sequence>MQPVYPLPCGQNGEVAQQAFPSDTTNLSAYLVVEGQSPPPFLTFDTSPVAFKPHTWDPFMAPDSQDAPIPKILTLLDMVPQLASGAPGTGNLRIMLVIPLHVWKMYPSFEDIGKAIDLNALFAKLMNIASASAEKGRRLSVQIEFVWCRLYAPWEYPELNYWSAEERATTSLVISSGMDAISREYDEKHRFADLGRKGTLDMHYKHTYIPY</sequence>
<organism evidence="1 2">
    <name type="scientific">Psilocybe cf. subviscida</name>
    <dbReference type="NCBI Taxonomy" id="2480587"/>
    <lineage>
        <taxon>Eukaryota</taxon>
        <taxon>Fungi</taxon>
        <taxon>Dikarya</taxon>
        <taxon>Basidiomycota</taxon>
        <taxon>Agaricomycotina</taxon>
        <taxon>Agaricomycetes</taxon>
        <taxon>Agaricomycetidae</taxon>
        <taxon>Agaricales</taxon>
        <taxon>Agaricineae</taxon>
        <taxon>Strophariaceae</taxon>
        <taxon>Psilocybe</taxon>
    </lineage>
</organism>
<name>A0A8H5BUM8_9AGAR</name>